<dbReference type="SUPFAM" id="SSF103481">
    <property type="entry name" value="Multidrug resistance efflux transporter EmrE"/>
    <property type="match status" value="1"/>
</dbReference>
<dbReference type="STRING" id="1263082.A0A068RVC0"/>
<feature type="transmembrane region" description="Helical" evidence="2">
    <location>
        <begin position="184"/>
        <end position="201"/>
    </location>
</feature>
<evidence type="ECO:0000256" key="2">
    <source>
        <dbReference type="SAM" id="Phobius"/>
    </source>
</evidence>
<feature type="transmembrane region" description="Helical" evidence="2">
    <location>
        <begin position="337"/>
        <end position="356"/>
    </location>
</feature>
<dbReference type="VEuPathDB" id="FungiDB:LCOR_05386.1"/>
<keyword evidence="2" id="KW-0812">Transmembrane</keyword>
<comment type="caution">
    <text evidence="3">The sequence shown here is derived from an EMBL/GenBank/DDBJ whole genome shotgun (WGS) entry which is preliminary data.</text>
</comment>
<protein>
    <submittedName>
        <fullName evidence="3">Integral membrane protein</fullName>
    </submittedName>
</protein>
<feature type="transmembrane region" description="Helical" evidence="2">
    <location>
        <begin position="43"/>
        <end position="67"/>
    </location>
</feature>
<organism evidence="3 4">
    <name type="scientific">Lichtheimia corymbifera JMRC:FSU:9682</name>
    <dbReference type="NCBI Taxonomy" id="1263082"/>
    <lineage>
        <taxon>Eukaryota</taxon>
        <taxon>Fungi</taxon>
        <taxon>Fungi incertae sedis</taxon>
        <taxon>Mucoromycota</taxon>
        <taxon>Mucoromycotina</taxon>
        <taxon>Mucoromycetes</taxon>
        <taxon>Mucorales</taxon>
        <taxon>Lichtheimiaceae</taxon>
        <taxon>Lichtheimia</taxon>
    </lineage>
</organism>
<feature type="transmembrane region" description="Helical" evidence="2">
    <location>
        <begin position="247"/>
        <end position="266"/>
    </location>
</feature>
<feature type="compositionally biased region" description="Low complexity" evidence="1">
    <location>
        <begin position="85"/>
        <end position="108"/>
    </location>
</feature>
<name>A0A068RVC0_9FUNG</name>
<dbReference type="GO" id="GO:0016020">
    <property type="term" value="C:membrane"/>
    <property type="evidence" value="ECO:0007669"/>
    <property type="project" value="TreeGrafter"/>
</dbReference>
<dbReference type="OrthoDB" id="29773at2759"/>
<sequence length="381" mass="41680">MGSVYTLFLTLGLLASGVSIPLILTFQNHQPVNQSTNDPPEYFAQPLLQTAMIFLGEIVCILAIQVASKTPVLLDRSLLQAVAPQQQQQQQQSNHQQPSSQQQQQQQPTRGVGDHPDWASVTNRSTSSWALTWFIVPSACDLIATTLMNLGLIYSTASIFQMVRSSIVGFSAIFSLIFLSRRFLGHEWGAVAAILIGTTLICMQDDWVGPAYLCVAQLFVAGQFVLEEYLMDRYRLDPVKAMGIEGAFGTVLLVVALGVATAANLGDMREGMMQLFDAYVLWQSALVLALMVAMFNFFGLAVSSSVGVPGRSVIDTFRTVLIWVIAIHYGWDTFSWLQLAGFVVLVLGVFVFNGVFSCVRQYVSHHASGNARNGESAPLLS</sequence>
<evidence type="ECO:0000313" key="3">
    <source>
        <dbReference type="EMBL" id="CDH54103.1"/>
    </source>
</evidence>
<feature type="region of interest" description="Disordered" evidence="1">
    <location>
        <begin position="85"/>
        <end position="118"/>
    </location>
</feature>
<feature type="transmembrane region" description="Helical" evidence="2">
    <location>
        <begin position="159"/>
        <end position="179"/>
    </location>
</feature>
<dbReference type="AlphaFoldDB" id="A0A068RVC0"/>
<accession>A0A068RVC0</accession>
<dbReference type="Proteomes" id="UP000027586">
    <property type="component" value="Unassembled WGS sequence"/>
</dbReference>
<dbReference type="EMBL" id="CBTN010000021">
    <property type="protein sequence ID" value="CDH54103.1"/>
    <property type="molecule type" value="Genomic_DNA"/>
</dbReference>
<keyword evidence="2" id="KW-1133">Transmembrane helix</keyword>
<reference evidence="3" key="1">
    <citation type="submission" date="2013-08" db="EMBL/GenBank/DDBJ databases">
        <title>Gene expansion shapes genome architecture in the human pathogen Lichtheimia corymbifera: an evolutionary genomics analysis in the ancient terrestrial Mucorales (Mucoromycotina).</title>
        <authorList>
            <person name="Schwartze V.U."/>
            <person name="Winter S."/>
            <person name="Shelest E."/>
            <person name="Marcet-Houben M."/>
            <person name="Horn F."/>
            <person name="Wehner S."/>
            <person name="Hoffmann K."/>
            <person name="Riege K."/>
            <person name="Sammeth M."/>
            <person name="Nowrousian M."/>
            <person name="Valiante V."/>
            <person name="Linde J."/>
            <person name="Jacobsen I.D."/>
            <person name="Marz M."/>
            <person name="Brakhage A.A."/>
            <person name="Gabaldon T."/>
            <person name="Bocker S."/>
            <person name="Voigt K."/>
        </authorList>
    </citation>
    <scope>NUCLEOTIDE SEQUENCE [LARGE SCALE GENOMIC DNA]</scope>
    <source>
        <strain evidence="3">FSU 9682</strain>
    </source>
</reference>
<dbReference type="PANTHER" id="PTHR13146:SF0">
    <property type="entry name" value="SOLUTE CARRIER FAMILY 35 MEMBER F6"/>
    <property type="match status" value="1"/>
</dbReference>
<gene>
    <name evidence="3" type="ORF">LCOR_05386.1</name>
</gene>
<feature type="transmembrane region" description="Helical" evidence="2">
    <location>
        <begin position="278"/>
        <end position="301"/>
    </location>
</feature>
<dbReference type="PANTHER" id="PTHR13146">
    <property type="match status" value="1"/>
</dbReference>
<keyword evidence="4" id="KW-1185">Reference proteome</keyword>
<proteinExistence type="predicted"/>
<evidence type="ECO:0000313" key="4">
    <source>
        <dbReference type="Proteomes" id="UP000027586"/>
    </source>
</evidence>
<feature type="transmembrane region" description="Helical" evidence="2">
    <location>
        <begin position="130"/>
        <end position="153"/>
    </location>
</feature>
<dbReference type="InterPro" id="IPR037185">
    <property type="entry name" value="EmrE-like"/>
</dbReference>
<keyword evidence="2" id="KW-0472">Membrane</keyword>
<evidence type="ECO:0000256" key="1">
    <source>
        <dbReference type="SAM" id="MobiDB-lite"/>
    </source>
</evidence>